<organism evidence="7 8">
    <name type="scientific">Xylanibacter rodentium</name>
    <dbReference type="NCBI Taxonomy" id="2736289"/>
    <lineage>
        <taxon>Bacteria</taxon>
        <taxon>Pseudomonadati</taxon>
        <taxon>Bacteroidota</taxon>
        <taxon>Bacteroidia</taxon>
        <taxon>Bacteroidales</taxon>
        <taxon>Prevotellaceae</taxon>
        <taxon>Xylanibacter</taxon>
    </lineage>
</organism>
<reference evidence="7 8" key="1">
    <citation type="submission" date="2020-05" db="EMBL/GenBank/DDBJ databases">
        <title>Distinct polysaccharide utilization as determinants for interspecies competition between intestinal Prevotella spp.</title>
        <authorList>
            <person name="Galvez E.J.C."/>
            <person name="Iljazovic A."/>
            <person name="Strowig T."/>
        </authorList>
    </citation>
    <scope>NUCLEOTIDE SEQUENCE [LARGE SCALE GENOMIC DNA]</scope>
    <source>
        <strain evidence="7 8">PROD</strain>
    </source>
</reference>
<dbReference type="InterPro" id="IPR006685">
    <property type="entry name" value="MscS_channel_2nd"/>
</dbReference>
<dbReference type="GeneID" id="82157155"/>
<keyword evidence="3 5" id="KW-1133">Transmembrane helix</keyword>
<evidence type="ECO:0000256" key="1">
    <source>
        <dbReference type="ARBA" id="ARBA00004370"/>
    </source>
</evidence>
<dbReference type="Pfam" id="PF00924">
    <property type="entry name" value="MS_channel_2nd"/>
    <property type="match status" value="1"/>
</dbReference>
<evidence type="ECO:0000256" key="2">
    <source>
        <dbReference type="ARBA" id="ARBA00022692"/>
    </source>
</evidence>
<proteinExistence type="predicted"/>
<feature type="transmembrane region" description="Helical" evidence="5">
    <location>
        <begin position="29"/>
        <end position="49"/>
    </location>
</feature>
<dbReference type="InterPro" id="IPR023408">
    <property type="entry name" value="MscS_beta-dom_sf"/>
</dbReference>
<name>A0ABX2AVJ0_9BACT</name>
<comment type="caution">
    <text evidence="7">The sequence shown here is derived from an EMBL/GenBank/DDBJ whole genome shotgun (WGS) entry which is preliminary data.</text>
</comment>
<dbReference type="PANTHER" id="PTHR30414">
    <property type="entry name" value="MINICONDUCTANCE MECHANOSENSITIVE CHANNEL YBDG"/>
    <property type="match status" value="1"/>
</dbReference>
<dbReference type="Proteomes" id="UP001193734">
    <property type="component" value="Unassembled WGS sequence"/>
</dbReference>
<feature type="domain" description="Mechanosensitive ion channel MscS" evidence="6">
    <location>
        <begin position="190"/>
        <end position="257"/>
    </location>
</feature>
<evidence type="ECO:0000313" key="7">
    <source>
        <dbReference type="EMBL" id="NPE13728.1"/>
    </source>
</evidence>
<evidence type="ECO:0000256" key="5">
    <source>
        <dbReference type="SAM" id="Phobius"/>
    </source>
</evidence>
<evidence type="ECO:0000256" key="4">
    <source>
        <dbReference type="ARBA" id="ARBA00023136"/>
    </source>
</evidence>
<feature type="transmembrane region" description="Helical" evidence="5">
    <location>
        <begin position="106"/>
        <end position="124"/>
    </location>
</feature>
<evidence type="ECO:0000256" key="3">
    <source>
        <dbReference type="ARBA" id="ARBA00022989"/>
    </source>
</evidence>
<feature type="transmembrane region" description="Helical" evidence="5">
    <location>
        <begin position="145"/>
        <end position="166"/>
    </location>
</feature>
<dbReference type="EMBL" id="JABKKE010000006">
    <property type="protein sequence ID" value="NPE13728.1"/>
    <property type="molecule type" value="Genomic_DNA"/>
</dbReference>
<dbReference type="RefSeq" id="WP_172177082.1">
    <property type="nucleotide sequence ID" value="NZ_CASGIA010000002.1"/>
</dbReference>
<sequence length="388" mass="44045">MEIIGIYVDRFISLCGITGSAVTILRHTLLVMIAVMLSALAGILCRRILMPMIHKLTKKTKNTWDDVMLSKRVLVAASRIAPAIVIWILLPLVFKEFPFVHELLKRLTAIYITVMSVRLAIVLIDSLKQLNNDKRSATNQYFHSFCGVLKIIIIFIAVIVIVAITIDKNPSTLFAGLGATSAIMMLVFKDTISGLVAGIRLTSNDMLHKGDWITVPKSGIDGNVEDITLTTVKVRNFDNTIMTVTPQTLVDDSFQNWIGMQESPGRRVKRRVFYDFRSIRPVDDAIRKQLIEKKYFSEKDIRPGVVNLTLYRQYVERYLASCAEVNSEMTLMVRQLEPTNTGLPVEFYFFVHDKEWVAYEHNLATIMEHIYAVTPHFGLTIYQQQIGA</sequence>
<dbReference type="SUPFAM" id="SSF50182">
    <property type="entry name" value="Sm-like ribonucleoproteins"/>
    <property type="match status" value="1"/>
</dbReference>
<evidence type="ECO:0000259" key="6">
    <source>
        <dbReference type="Pfam" id="PF00924"/>
    </source>
</evidence>
<feature type="transmembrane region" description="Helical" evidence="5">
    <location>
        <begin position="73"/>
        <end position="94"/>
    </location>
</feature>
<dbReference type="InterPro" id="IPR030192">
    <property type="entry name" value="YbdG"/>
</dbReference>
<protein>
    <submittedName>
        <fullName evidence="7">Mechanosensitive ion channel</fullName>
    </submittedName>
</protein>
<dbReference type="InterPro" id="IPR010920">
    <property type="entry name" value="LSM_dom_sf"/>
</dbReference>
<comment type="subcellular location">
    <subcellularLocation>
        <location evidence="1">Membrane</location>
    </subcellularLocation>
</comment>
<evidence type="ECO:0000313" key="8">
    <source>
        <dbReference type="Proteomes" id="UP001193734"/>
    </source>
</evidence>
<feature type="transmembrane region" description="Helical" evidence="5">
    <location>
        <begin position="172"/>
        <end position="199"/>
    </location>
</feature>
<gene>
    <name evidence="7" type="ORF">HPS55_05195</name>
</gene>
<keyword evidence="8" id="KW-1185">Reference proteome</keyword>
<dbReference type="Gene3D" id="2.30.30.60">
    <property type="match status" value="1"/>
</dbReference>
<keyword evidence="2 5" id="KW-0812">Transmembrane</keyword>
<dbReference type="PANTHER" id="PTHR30414:SF0">
    <property type="entry name" value="MINICONDUCTANCE MECHANOSENSITIVE CHANNEL YBDG"/>
    <property type="match status" value="1"/>
</dbReference>
<keyword evidence="4 5" id="KW-0472">Membrane</keyword>
<accession>A0ABX2AVJ0</accession>